<feature type="compositionally biased region" description="Basic residues" evidence="1">
    <location>
        <begin position="241"/>
        <end position="254"/>
    </location>
</feature>
<dbReference type="Proteomes" id="UP000822369">
    <property type="component" value="Unassembled WGS sequence"/>
</dbReference>
<feature type="compositionally biased region" description="Polar residues" evidence="1">
    <location>
        <begin position="87"/>
        <end position="97"/>
    </location>
</feature>
<comment type="caution">
    <text evidence="2">The sequence shown here is derived from an EMBL/GenBank/DDBJ whole genome shotgun (WGS) entry which is preliminary data.</text>
</comment>
<evidence type="ECO:0000313" key="2">
    <source>
        <dbReference type="EMBL" id="KAF7199398.1"/>
    </source>
</evidence>
<organism evidence="2 3">
    <name type="scientific">Nothobranchius furzeri</name>
    <name type="common">Turquoise killifish</name>
    <dbReference type="NCBI Taxonomy" id="105023"/>
    <lineage>
        <taxon>Eukaryota</taxon>
        <taxon>Metazoa</taxon>
        <taxon>Chordata</taxon>
        <taxon>Craniata</taxon>
        <taxon>Vertebrata</taxon>
        <taxon>Euteleostomi</taxon>
        <taxon>Actinopterygii</taxon>
        <taxon>Neopterygii</taxon>
        <taxon>Teleostei</taxon>
        <taxon>Neoteleostei</taxon>
        <taxon>Acanthomorphata</taxon>
        <taxon>Ovalentaria</taxon>
        <taxon>Atherinomorphae</taxon>
        <taxon>Cyprinodontiformes</taxon>
        <taxon>Nothobranchiidae</taxon>
        <taxon>Nothobranchius</taxon>
    </lineage>
</organism>
<feature type="compositionally biased region" description="Low complexity" evidence="1">
    <location>
        <begin position="270"/>
        <end position="295"/>
    </location>
</feature>
<feature type="non-terminal residue" evidence="2">
    <location>
        <position position="496"/>
    </location>
</feature>
<gene>
    <name evidence="2" type="ORF">G4P62_019854</name>
</gene>
<feature type="compositionally biased region" description="Acidic residues" evidence="1">
    <location>
        <begin position="48"/>
        <end position="58"/>
    </location>
</feature>
<sequence>QMKDLQTPAAADENETSPVPQMLNDGPIPDETYTQVFTVQGFSLVDYPDSDETDEEVEPLTSHLDIGPDVSDHLYDSDESVVKETCNEASPSNQSNKQLDDELVPPLRRTKSILMDRVQDLHGGAVSGSESTRKCGSESSRERGSESSRESGSESSKQRKSKPRESGSRSSKQRRGKPVRQSKSKHRESGSESTRESGSDSSRESGSESSRESGNESSRESGSESSKQRKSKPRESGSKSSKQRRGKPVRQSKSKPRESGSKSSSERRGTSSSQSKSQPRKSGSESSSLSQFYFSKCGRLERSHDPTQRFPNSTVDGNEKEVATYSGNNVSMPMEEEHIIVSPTLKKDDGSRSYNKNIFAFIAGSLSRKCQDTCGVDTKMNQMLRKPSVFLKTQRKENYNWTIYKIREILNTTVRFWKHKKDYLSYGDNRKKNQRDINLHIVFTAMGCSPEERCGGISRSVASNPKVLNQVKLEFKHCVLLLNHLHRNIQTHIGSS</sequence>
<feature type="compositionally biased region" description="Basic and acidic residues" evidence="1">
    <location>
        <begin position="187"/>
        <end position="222"/>
    </location>
</feature>
<feature type="compositionally biased region" description="Basic residues" evidence="1">
    <location>
        <begin position="171"/>
        <end position="186"/>
    </location>
</feature>
<feature type="region of interest" description="Disordered" evidence="1">
    <location>
        <begin position="1"/>
        <end position="31"/>
    </location>
</feature>
<protein>
    <submittedName>
        <fullName evidence="2">AF4/FMR2 family member 1-like</fullName>
    </submittedName>
</protein>
<evidence type="ECO:0000256" key="1">
    <source>
        <dbReference type="SAM" id="MobiDB-lite"/>
    </source>
</evidence>
<accession>A0A9D2XD34</accession>
<dbReference type="AlphaFoldDB" id="A0A9D2XD34"/>
<name>A0A9D2XD34_NOTFU</name>
<proteinExistence type="predicted"/>
<feature type="compositionally biased region" description="Basic and acidic residues" evidence="1">
    <location>
        <begin position="131"/>
        <end position="152"/>
    </location>
</feature>
<feature type="compositionally biased region" description="Basic and acidic residues" evidence="1">
    <location>
        <begin position="255"/>
        <end position="269"/>
    </location>
</feature>
<reference evidence="2" key="1">
    <citation type="submission" date="2020-03" db="EMBL/GenBank/DDBJ databases">
        <title>Intra-Species Differences in Population Size shape Life History and Genome Evolution.</title>
        <authorList>
            <person name="Willemsen D."/>
            <person name="Cui R."/>
            <person name="Valenzano D.R."/>
        </authorList>
    </citation>
    <scope>NUCLEOTIDE SEQUENCE</scope>
    <source>
        <strain evidence="2">GRZ</strain>
        <tissue evidence="2">Whole</tissue>
    </source>
</reference>
<evidence type="ECO:0000313" key="3">
    <source>
        <dbReference type="Proteomes" id="UP000822369"/>
    </source>
</evidence>
<dbReference type="EMBL" id="JAAVVJ010000037">
    <property type="protein sequence ID" value="KAF7199398.1"/>
    <property type="molecule type" value="Genomic_DNA"/>
</dbReference>
<feature type="compositionally biased region" description="Basic and acidic residues" evidence="1">
    <location>
        <begin position="70"/>
        <end position="86"/>
    </location>
</feature>
<feature type="region of interest" description="Disordered" evidence="1">
    <location>
        <begin position="45"/>
        <end position="320"/>
    </location>
</feature>
<feature type="compositionally biased region" description="Basic and acidic residues" evidence="1">
    <location>
        <begin position="298"/>
        <end position="307"/>
    </location>
</feature>